<dbReference type="CDD" id="cd17574">
    <property type="entry name" value="REC_OmpR"/>
    <property type="match status" value="1"/>
</dbReference>
<dbReference type="EMBL" id="QYUM01000003">
    <property type="protein sequence ID" value="RJF90231.1"/>
    <property type="molecule type" value="Genomic_DNA"/>
</dbReference>
<dbReference type="GO" id="GO:0000156">
    <property type="term" value="F:phosphorelay response regulator activity"/>
    <property type="evidence" value="ECO:0007669"/>
    <property type="project" value="TreeGrafter"/>
</dbReference>
<dbReference type="CDD" id="cd00383">
    <property type="entry name" value="trans_reg_C"/>
    <property type="match status" value="1"/>
</dbReference>
<comment type="caution">
    <text evidence="8">The sequence shown here is derived from an EMBL/GenBank/DDBJ whole genome shotgun (WGS) entry which is preliminary data.</text>
</comment>
<dbReference type="PANTHER" id="PTHR48111">
    <property type="entry name" value="REGULATOR OF RPOS"/>
    <property type="match status" value="1"/>
</dbReference>
<evidence type="ECO:0000256" key="4">
    <source>
        <dbReference type="PROSITE-ProRule" id="PRU00169"/>
    </source>
</evidence>
<evidence type="ECO:0000259" key="6">
    <source>
        <dbReference type="PROSITE" id="PS50110"/>
    </source>
</evidence>
<dbReference type="PROSITE" id="PS51755">
    <property type="entry name" value="OMPR_PHOB"/>
    <property type="match status" value="1"/>
</dbReference>
<dbReference type="RefSeq" id="WP_119761264.1">
    <property type="nucleotide sequence ID" value="NZ_QYUM01000003.1"/>
</dbReference>
<dbReference type="SUPFAM" id="SSF52172">
    <property type="entry name" value="CheY-like"/>
    <property type="match status" value="1"/>
</dbReference>
<evidence type="ECO:0000256" key="5">
    <source>
        <dbReference type="PROSITE-ProRule" id="PRU01091"/>
    </source>
</evidence>
<evidence type="ECO:0000313" key="9">
    <source>
        <dbReference type="Proteomes" id="UP000286100"/>
    </source>
</evidence>
<dbReference type="Gene3D" id="3.40.50.2300">
    <property type="match status" value="1"/>
</dbReference>
<name>A0A418WJK0_9SPHN</name>
<evidence type="ECO:0000259" key="7">
    <source>
        <dbReference type="PROSITE" id="PS51755"/>
    </source>
</evidence>
<evidence type="ECO:0000313" key="8">
    <source>
        <dbReference type="EMBL" id="RJF90231.1"/>
    </source>
</evidence>
<dbReference type="InterPro" id="IPR001867">
    <property type="entry name" value="OmpR/PhoB-type_DNA-bd"/>
</dbReference>
<dbReference type="InterPro" id="IPR039420">
    <property type="entry name" value="WalR-like"/>
</dbReference>
<feature type="domain" description="OmpR/PhoB-type" evidence="7">
    <location>
        <begin position="127"/>
        <end position="226"/>
    </location>
</feature>
<reference evidence="8 9" key="1">
    <citation type="submission" date="2018-09" db="EMBL/GenBank/DDBJ databases">
        <authorList>
            <person name="Zhu H."/>
        </authorList>
    </citation>
    <scope>NUCLEOTIDE SEQUENCE [LARGE SCALE GENOMIC DNA]</scope>
    <source>
        <strain evidence="8 9">K2R01-6</strain>
    </source>
</reference>
<dbReference type="SMART" id="SM00862">
    <property type="entry name" value="Trans_reg_C"/>
    <property type="match status" value="1"/>
</dbReference>
<dbReference type="GO" id="GO:0032993">
    <property type="term" value="C:protein-DNA complex"/>
    <property type="evidence" value="ECO:0007669"/>
    <property type="project" value="TreeGrafter"/>
</dbReference>
<dbReference type="SMART" id="SM00448">
    <property type="entry name" value="REC"/>
    <property type="match status" value="1"/>
</dbReference>
<dbReference type="AlphaFoldDB" id="A0A418WJK0"/>
<dbReference type="OrthoDB" id="9802426at2"/>
<sequence length="239" mass="26498">MKLAIVDDDAGDAAHASRMLREAGHAIESFSSIEEFKRHVRRDTFDLAVLDWNMPEMSGIELLTWIREVGAPELPVIIVTARTETQDVTMALDAGADDYVTKPLAGPILLSRIKAVARRTVAKPKVNDILCVKDIVLHAASGKARLAADEILLTAKEFELAAILLTNLGRALSRRYLLETIWGANPNVFTRTVDAHISKVRTKLCLRPEWGFALRTIYGYGYRLESIEEEPVLVSCVTS</sequence>
<dbReference type="PROSITE" id="PS50110">
    <property type="entry name" value="RESPONSE_REGULATORY"/>
    <property type="match status" value="1"/>
</dbReference>
<keyword evidence="3 5" id="KW-0238">DNA-binding</keyword>
<dbReference type="GO" id="GO:0005829">
    <property type="term" value="C:cytosol"/>
    <property type="evidence" value="ECO:0007669"/>
    <property type="project" value="TreeGrafter"/>
</dbReference>
<protein>
    <submittedName>
        <fullName evidence="8">DNA-binding response regulator</fullName>
    </submittedName>
</protein>
<dbReference type="InterPro" id="IPR011006">
    <property type="entry name" value="CheY-like_superfamily"/>
</dbReference>
<dbReference type="GO" id="GO:0000976">
    <property type="term" value="F:transcription cis-regulatory region binding"/>
    <property type="evidence" value="ECO:0007669"/>
    <property type="project" value="TreeGrafter"/>
</dbReference>
<evidence type="ECO:0000256" key="1">
    <source>
        <dbReference type="ARBA" id="ARBA00022553"/>
    </source>
</evidence>
<evidence type="ECO:0000256" key="3">
    <source>
        <dbReference type="ARBA" id="ARBA00023125"/>
    </source>
</evidence>
<dbReference type="InterPro" id="IPR001789">
    <property type="entry name" value="Sig_transdc_resp-reg_receiver"/>
</dbReference>
<feature type="DNA-binding region" description="OmpR/PhoB-type" evidence="5">
    <location>
        <begin position="127"/>
        <end position="226"/>
    </location>
</feature>
<dbReference type="Pfam" id="PF00072">
    <property type="entry name" value="Response_reg"/>
    <property type="match status" value="1"/>
</dbReference>
<accession>A0A418WJK0</accession>
<dbReference type="SUPFAM" id="SSF46894">
    <property type="entry name" value="C-terminal effector domain of the bipartite response regulators"/>
    <property type="match status" value="1"/>
</dbReference>
<dbReference type="Gene3D" id="1.10.10.10">
    <property type="entry name" value="Winged helix-like DNA-binding domain superfamily/Winged helix DNA-binding domain"/>
    <property type="match status" value="1"/>
</dbReference>
<evidence type="ECO:0000256" key="2">
    <source>
        <dbReference type="ARBA" id="ARBA00023012"/>
    </source>
</evidence>
<keyword evidence="9" id="KW-1185">Reference proteome</keyword>
<dbReference type="InterPro" id="IPR016032">
    <property type="entry name" value="Sig_transdc_resp-reg_C-effctor"/>
</dbReference>
<proteinExistence type="predicted"/>
<feature type="modified residue" description="4-aspartylphosphate" evidence="4">
    <location>
        <position position="51"/>
    </location>
</feature>
<keyword evidence="1 4" id="KW-0597">Phosphoprotein</keyword>
<feature type="domain" description="Response regulatory" evidence="6">
    <location>
        <begin position="2"/>
        <end position="117"/>
    </location>
</feature>
<organism evidence="8 9">
    <name type="scientific">Sphingomonas cavernae</name>
    <dbReference type="NCBI Taxonomy" id="2320861"/>
    <lineage>
        <taxon>Bacteria</taxon>
        <taxon>Pseudomonadati</taxon>
        <taxon>Pseudomonadota</taxon>
        <taxon>Alphaproteobacteria</taxon>
        <taxon>Sphingomonadales</taxon>
        <taxon>Sphingomonadaceae</taxon>
        <taxon>Sphingomonas</taxon>
    </lineage>
</organism>
<dbReference type="GO" id="GO:0006355">
    <property type="term" value="P:regulation of DNA-templated transcription"/>
    <property type="evidence" value="ECO:0007669"/>
    <property type="project" value="InterPro"/>
</dbReference>
<dbReference type="InterPro" id="IPR036388">
    <property type="entry name" value="WH-like_DNA-bd_sf"/>
</dbReference>
<dbReference type="Pfam" id="PF00486">
    <property type="entry name" value="Trans_reg_C"/>
    <property type="match status" value="1"/>
</dbReference>
<keyword evidence="2" id="KW-0902">Two-component regulatory system</keyword>
<dbReference type="PANTHER" id="PTHR48111:SF40">
    <property type="entry name" value="PHOSPHATE REGULON TRANSCRIPTIONAL REGULATORY PROTEIN PHOB"/>
    <property type="match status" value="1"/>
</dbReference>
<dbReference type="Proteomes" id="UP000286100">
    <property type="component" value="Unassembled WGS sequence"/>
</dbReference>
<gene>
    <name evidence="8" type="ORF">D3876_08060</name>
</gene>